<dbReference type="GO" id="GO:0005975">
    <property type="term" value="P:carbohydrate metabolic process"/>
    <property type="evidence" value="ECO:0007669"/>
    <property type="project" value="InterPro"/>
</dbReference>
<dbReference type="AlphaFoldDB" id="A0AA49GKQ4"/>
<feature type="domain" description="Glutaminase A N-terminal" evidence="3">
    <location>
        <begin position="250"/>
        <end position="471"/>
    </location>
</feature>
<dbReference type="Gene3D" id="1.50.10.10">
    <property type="match status" value="1"/>
</dbReference>
<protein>
    <submittedName>
        <fullName evidence="4">DUF4965 domain-containing protein</fullName>
    </submittedName>
</protein>
<dbReference type="PANTHER" id="PTHR31987">
    <property type="entry name" value="GLUTAMINASE A-RELATED"/>
    <property type="match status" value="1"/>
</dbReference>
<name>A0AA49GKQ4_9BACT</name>
<dbReference type="InterPro" id="IPR033433">
    <property type="entry name" value="GtaA_N"/>
</dbReference>
<dbReference type="Pfam" id="PF17168">
    <property type="entry name" value="DUF5127"/>
    <property type="match status" value="1"/>
</dbReference>
<evidence type="ECO:0000259" key="2">
    <source>
        <dbReference type="Pfam" id="PF16335"/>
    </source>
</evidence>
<sequence length="832" mass="93077">MKSLFTTLFILSAIALQGQELTNAQLRAPAYPIITHDPYFSIWSFGDTLNNSQTKHWTGRDFPLIGMVKVDDKPFLFSGQVPAQFEEVLPTAEKGSYEVQYVSEAPASGWEKPDFDASGWESTPAPFGDGEHTQLPEPRTSFTKEVWYRRTFDLETTDFSKLQLAISHDDEVEVFLNGINVYEDKGWILRYVNRPISSEAIRSLKPTGNVLAVHCKNTAGGSFIDVGLADEIPLTGIPAATQTSVSFSATQTTYSFTADAVDIAITFTSPLLLDQLEVVARPASYVTMEVIPLDGQTHEVELMFGFSGVLSTNQSTQPVVTSQMTQNGLLIQSVGTESQPVLQTKGDDVRIDWGYAYLAVPQEDNVTATSHTMTDVFNLETQSPSSDTEGAQPADETFVGVTFDLGEISQVQKKHVILAYDQVYAVNYFGEKLRPWWRRDEDMTPENMLVVAEKDYIRLMQQCQKFDDELRLQAEEAGGKAYADLCQLAYRQSIAAHTAVEGPDGQLFFFSKENFSNGSIGTVDITYPSAPLYIRYNPELLKGMMRFIFDYSESGRWEKPFAAHDVGTYPVATGQTYGEDMPVEESGNMIILTAAIAEKEQDAAFAEEHWETLTTWVEFLKNDGFDPANQLSTDDFAGHLARNANLSVKAIMGIAAYGKLAAMLGKTDVAQEHTQLAKEMASRWMELADDGDHYSLAFETPGTWSQKYNLVWDDILQLNIFPQSVVDKEIAYYKKMQNEYGLPLDSRKTYTKSDWILWTATLAGNEADFKALVEPVWKFANETPQRVPLSDWHETTNAHKVGFQARSVVGGYFIKLLKKDLQNQTQTRQSNE</sequence>
<proteinExistence type="predicted"/>
<accession>A0AA49GKQ4</accession>
<evidence type="ECO:0000259" key="1">
    <source>
        <dbReference type="Pfam" id="PF16334"/>
    </source>
</evidence>
<dbReference type="InterPro" id="IPR032514">
    <property type="entry name" value="GtaA_central"/>
</dbReference>
<feature type="domain" description="Glutaminase A central" evidence="2">
    <location>
        <begin position="479"/>
        <end position="816"/>
    </location>
</feature>
<dbReference type="InterPro" id="IPR008928">
    <property type="entry name" value="6-hairpin_glycosidase_sf"/>
</dbReference>
<organism evidence="4">
    <name type="scientific">Roseihalotalea indica</name>
    <dbReference type="NCBI Taxonomy" id="2867963"/>
    <lineage>
        <taxon>Bacteria</taxon>
        <taxon>Pseudomonadati</taxon>
        <taxon>Bacteroidota</taxon>
        <taxon>Cytophagia</taxon>
        <taxon>Cytophagales</taxon>
        <taxon>Catalimonadaceae</taxon>
        <taxon>Roseihalotalea</taxon>
    </lineage>
</organism>
<gene>
    <name evidence="4" type="ORF">K4G66_27300</name>
</gene>
<dbReference type="Gene3D" id="2.60.120.260">
    <property type="entry name" value="Galactose-binding domain-like"/>
    <property type="match status" value="1"/>
</dbReference>
<dbReference type="Pfam" id="PF16335">
    <property type="entry name" value="GtaA_6_Hairpin"/>
    <property type="match status" value="1"/>
</dbReference>
<reference evidence="4" key="1">
    <citation type="journal article" date="2023" name="Comput. Struct. Biotechnol. J.">
        <title>Discovery of a novel marine Bacteroidetes with a rich repertoire of carbohydrate-active enzymes.</title>
        <authorList>
            <person name="Chen B."/>
            <person name="Liu G."/>
            <person name="Chen Q."/>
            <person name="Wang H."/>
            <person name="Liu L."/>
            <person name="Tang K."/>
        </authorList>
    </citation>
    <scope>NUCLEOTIDE SEQUENCE</scope>
    <source>
        <strain evidence="4">TK19036</strain>
    </source>
</reference>
<dbReference type="EMBL" id="CP120682">
    <property type="protein sequence ID" value="WKN36077.1"/>
    <property type="molecule type" value="Genomic_DNA"/>
</dbReference>
<feature type="domain" description="DUF4964" evidence="1">
    <location>
        <begin position="20"/>
        <end position="89"/>
    </location>
</feature>
<dbReference type="InterPro" id="IPR008979">
    <property type="entry name" value="Galactose-bd-like_sf"/>
</dbReference>
<dbReference type="InterPro" id="IPR032515">
    <property type="entry name" value="DUF4964"/>
</dbReference>
<dbReference type="SUPFAM" id="SSF48208">
    <property type="entry name" value="Six-hairpin glycosidases"/>
    <property type="match status" value="1"/>
</dbReference>
<dbReference type="PANTHER" id="PTHR31987:SF1">
    <property type="entry name" value="GLUTAMINASE A"/>
    <property type="match status" value="1"/>
</dbReference>
<dbReference type="InterPro" id="IPR012341">
    <property type="entry name" value="6hp_glycosidase-like_sf"/>
</dbReference>
<evidence type="ECO:0000313" key="4">
    <source>
        <dbReference type="EMBL" id="WKN36077.1"/>
    </source>
</evidence>
<dbReference type="SUPFAM" id="SSF49785">
    <property type="entry name" value="Galactose-binding domain-like"/>
    <property type="match status" value="1"/>
</dbReference>
<evidence type="ECO:0000259" key="3">
    <source>
        <dbReference type="Pfam" id="PF17168"/>
    </source>
</evidence>
<dbReference type="InterPro" id="IPR052743">
    <property type="entry name" value="Glutaminase_GtaA"/>
</dbReference>
<dbReference type="Pfam" id="PF16334">
    <property type="entry name" value="DUF4964"/>
    <property type="match status" value="1"/>
</dbReference>
<reference evidence="4" key="2">
    <citation type="journal article" date="2024" name="Antonie Van Leeuwenhoek">
        <title>Roseihalotalea indica gen. nov., sp. nov., a halophilic Bacteroidetes from mesopelagic Southwest Indian Ocean with higher carbohydrate metabolic potential.</title>
        <authorList>
            <person name="Chen B."/>
            <person name="Zhang M."/>
            <person name="Lin D."/>
            <person name="Ye J."/>
            <person name="Tang K."/>
        </authorList>
    </citation>
    <scope>NUCLEOTIDE SEQUENCE</scope>
    <source>
        <strain evidence="4">TK19036</strain>
    </source>
</reference>